<dbReference type="EMBL" id="JARBHB010000007">
    <property type="protein sequence ID" value="KAJ8878313.1"/>
    <property type="molecule type" value="Genomic_DNA"/>
</dbReference>
<reference evidence="2 3" key="1">
    <citation type="submission" date="2023-02" db="EMBL/GenBank/DDBJ databases">
        <title>LHISI_Scaffold_Assembly.</title>
        <authorList>
            <person name="Stuart O.P."/>
            <person name="Cleave R."/>
            <person name="Magrath M.J.L."/>
            <person name="Mikheyev A.S."/>
        </authorList>
    </citation>
    <scope>NUCLEOTIDE SEQUENCE [LARGE SCALE GENOMIC DNA]</scope>
    <source>
        <strain evidence="2">Daus_M_001</strain>
        <tissue evidence="2">Leg muscle</tissue>
    </source>
</reference>
<protein>
    <submittedName>
        <fullName evidence="2">Uncharacterized protein</fullName>
    </submittedName>
</protein>
<dbReference type="Proteomes" id="UP001159363">
    <property type="component" value="Chromosome 6"/>
</dbReference>
<feature type="region of interest" description="Disordered" evidence="1">
    <location>
        <begin position="1"/>
        <end position="23"/>
    </location>
</feature>
<proteinExistence type="predicted"/>
<comment type="caution">
    <text evidence="2">The sequence shown here is derived from an EMBL/GenBank/DDBJ whole genome shotgun (WGS) entry which is preliminary data.</text>
</comment>
<accession>A0ABQ9H203</accession>
<keyword evidence="3" id="KW-1185">Reference proteome</keyword>
<gene>
    <name evidence="2" type="ORF">PR048_018890</name>
</gene>
<evidence type="ECO:0000256" key="1">
    <source>
        <dbReference type="SAM" id="MobiDB-lite"/>
    </source>
</evidence>
<evidence type="ECO:0000313" key="2">
    <source>
        <dbReference type="EMBL" id="KAJ8878313.1"/>
    </source>
</evidence>
<evidence type="ECO:0000313" key="3">
    <source>
        <dbReference type="Proteomes" id="UP001159363"/>
    </source>
</evidence>
<name>A0ABQ9H203_9NEOP</name>
<sequence length="111" mass="11907">MVSVSVARAQDPSEHVQPTESECRPFIEKALKQLGTAETPPGYVSLPAALEDTGSIEAEIIPSLADSYQQYQMKRLKTLGIILPNTASLAPLIAKHGTRASMQTSSHADNC</sequence>
<organism evidence="2 3">
    <name type="scientific">Dryococelus australis</name>
    <dbReference type="NCBI Taxonomy" id="614101"/>
    <lineage>
        <taxon>Eukaryota</taxon>
        <taxon>Metazoa</taxon>
        <taxon>Ecdysozoa</taxon>
        <taxon>Arthropoda</taxon>
        <taxon>Hexapoda</taxon>
        <taxon>Insecta</taxon>
        <taxon>Pterygota</taxon>
        <taxon>Neoptera</taxon>
        <taxon>Polyneoptera</taxon>
        <taxon>Phasmatodea</taxon>
        <taxon>Verophasmatodea</taxon>
        <taxon>Anareolatae</taxon>
        <taxon>Phasmatidae</taxon>
        <taxon>Eurycanthinae</taxon>
        <taxon>Dryococelus</taxon>
    </lineage>
</organism>